<name>A0A6N9TQZ8_DISTH</name>
<dbReference type="InterPro" id="IPR011991">
    <property type="entry name" value="ArsR-like_HTH"/>
</dbReference>
<proteinExistence type="predicted"/>
<accession>A0A6N9TQZ8</accession>
<evidence type="ECO:0000313" key="6">
    <source>
        <dbReference type="EMBL" id="NDY43498.1"/>
    </source>
</evidence>
<comment type="caution">
    <text evidence="6">The sequence shown here is derived from an EMBL/GenBank/DDBJ whole genome shotgun (WGS) entry which is preliminary data.</text>
</comment>
<sequence>MKRTVQIYKAASDLTRYRILKLLSGGTACVCELAEALELAQPTVTRHLQALERAGLVTSRRSGQRMDFDLAPDPRHPVAREVLAGVRSRVEDDPELPRFLRRLRAAQAARGREAGPACCPGRAAAETGARP</sequence>
<dbReference type="PANTHER" id="PTHR33154">
    <property type="entry name" value="TRANSCRIPTIONAL REGULATOR, ARSR FAMILY"/>
    <property type="match status" value="1"/>
</dbReference>
<dbReference type="InterPro" id="IPR051081">
    <property type="entry name" value="HTH_MetalResp_TranReg"/>
</dbReference>
<dbReference type="Pfam" id="PF01022">
    <property type="entry name" value="HTH_5"/>
    <property type="match status" value="1"/>
</dbReference>
<dbReference type="InterPro" id="IPR036390">
    <property type="entry name" value="WH_DNA-bd_sf"/>
</dbReference>
<dbReference type="InterPro" id="IPR001845">
    <property type="entry name" value="HTH_ArsR_DNA-bd_dom"/>
</dbReference>
<dbReference type="EMBL" id="JAAGRR010000188">
    <property type="protein sequence ID" value="NDY43498.1"/>
    <property type="molecule type" value="Genomic_DNA"/>
</dbReference>
<dbReference type="PRINTS" id="PR00778">
    <property type="entry name" value="HTHARSR"/>
</dbReference>
<keyword evidence="1" id="KW-0805">Transcription regulation</keyword>
<dbReference type="Proteomes" id="UP000469346">
    <property type="component" value="Unassembled WGS sequence"/>
</dbReference>
<reference evidence="6 7" key="1">
    <citation type="submission" date="2020-02" db="EMBL/GenBank/DDBJ databases">
        <title>Comparative genomics of sulfur disproportionating microorganisms.</title>
        <authorList>
            <person name="Ward L.M."/>
            <person name="Bertran E."/>
            <person name="Johnston D.T."/>
        </authorList>
    </citation>
    <scope>NUCLEOTIDE SEQUENCE [LARGE SCALE GENOMIC DNA]</scope>
    <source>
        <strain evidence="6 7">DSM 100025</strain>
    </source>
</reference>
<organism evidence="6 7">
    <name type="scientific">Dissulfurirhabdus thermomarina</name>
    <dbReference type="NCBI Taxonomy" id="1765737"/>
    <lineage>
        <taxon>Bacteria</taxon>
        <taxon>Deltaproteobacteria</taxon>
        <taxon>Dissulfurirhabdaceae</taxon>
        <taxon>Dissulfurirhabdus</taxon>
    </lineage>
</organism>
<feature type="domain" description="HTH arsR-type" evidence="5">
    <location>
        <begin position="1"/>
        <end position="90"/>
    </location>
</feature>
<evidence type="ECO:0000259" key="5">
    <source>
        <dbReference type="PROSITE" id="PS50987"/>
    </source>
</evidence>
<dbReference type="GO" id="GO:0003677">
    <property type="term" value="F:DNA binding"/>
    <property type="evidence" value="ECO:0007669"/>
    <property type="project" value="UniProtKB-KW"/>
</dbReference>
<evidence type="ECO:0000256" key="1">
    <source>
        <dbReference type="ARBA" id="ARBA00023015"/>
    </source>
</evidence>
<dbReference type="SMART" id="SM00418">
    <property type="entry name" value="HTH_ARSR"/>
    <property type="match status" value="1"/>
</dbReference>
<dbReference type="Gene3D" id="1.10.10.10">
    <property type="entry name" value="Winged helix-like DNA-binding domain superfamily/Winged helix DNA-binding domain"/>
    <property type="match status" value="1"/>
</dbReference>
<evidence type="ECO:0000256" key="2">
    <source>
        <dbReference type="ARBA" id="ARBA00023125"/>
    </source>
</evidence>
<evidence type="ECO:0000313" key="7">
    <source>
        <dbReference type="Proteomes" id="UP000469346"/>
    </source>
</evidence>
<gene>
    <name evidence="6" type="ORF">G3N55_11700</name>
</gene>
<dbReference type="PROSITE" id="PS50987">
    <property type="entry name" value="HTH_ARSR_2"/>
    <property type="match status" value="1"/>
</dbReference>
<keyword evidence="2" id="KW-0238">DNA-binding</keyword>
<evidence type="ECO:0000256" key="4">
    <source>
        <dbReference type="SAM" id="MobiDB-lite"/>
    </source>
</evidence>
<feature type="region of interest" description="Disordered" evidence="4">
    <location>
        <begin position="112"/>
        <end position="131"/>
    </location>
</feature>
<dbReference type="CDD" id="cd00090">
    <property type="entry name" value="HTH_ARSR"/>
    <property type="match status" value="1"/>
</dbReference>
<dbReference type="AlphaFoldDB" id="A0A6N9TQZ8"/>
<evidence type="ECO:0000256" key="3">
    <source>
        <dbReference type="ARBA" id="ARBA00023163"/>
    </source>
</evidence>
<dbReference type="SUPFAM" id="SSF46785">
    <property type="entry name" value="Winged helix' DNA-binding domain"/>
    <property type="match status" value="1"/>
</dbReference>
<protein>
    <submittedName>
        <fullName evidence="6">Winged helix-turn-helix transcriptional regulator</fullName>
    </submittedName>
</protein>
<dbReference type="PANTHER" id="PTHR33154:SF18">
    <property type="entry name" value="ARSENICAL RESISTANCE OPERON REPRESSOR"/>
    <property type="match status" value="1"/>
</dbReference>
<keyword evidence="3" id="KW-0804">Transcription</keyword>
<dbReference type="InterPro" id="IPR036388">
    <property type="entry name" value="WH-like_DNA-bd_sf"/>
</dbReference>
<keyword evidence="7" id="KW-1185">Reference proteome</keyword>
<dbReference type="GO" id="GO:0003700">
    <property type="term" value="F:DNA-binding transcription factor activity"/>
    <property type="evidence" value="ECO:0007669"/>
    <property type="project" value="InterPro"/>
</dbReference>
<dbReference type="NCBIfam" id="NF033788">
    <property type="entry name" value="HTH_metalloreg"/>
    <property type="match status" value="1"/>
</dbReference>
<dbReference type="RefSeq" id="WP_163299780.1">
    <property type="nucleotide sequence ID" value="NZ_JAAGRR010000188.1"/>
</dbReference>